<feature type="region of interest" description="Disordered" evidence="1">
    <location>
        <begin position="450"/>
        <end position="469"/>
    </location>
</feature>
<feature type="compositionally biased region" description="Pro residues" evidence="1">
    <location>
        <begin position="460"/>
        <end position="469"/>
    </location>
</feature>
<evidence type="ECO:0000313" key="2">
    <source>
        <dbReference type="EMBL" id="OYN92167.1"/>
    </source>
</evidence>
<dbReference type="EMBL" id="NMVJ01000001">
    <property type="protein sequence ID" value="OYN92167.1"/>
    <property type="molecule type" value="Genomic_DNA"/>
</dbReference>
<comment type="caution">
    <text evidence="2">The sequence shown here is derived from an EMBL/GenBank/DDBJ whole genome shotgun (WGS) entry which is preliminary data.</text>
</comment>
<evidence type="ECO:0000256" key="1">
    <source>
        <dbReference type="SAM" id="MobiDB-lite"/>
    </source>
</evidence>
<gene>
    <name evidence="2" type="ORF">CGZ91_01260</name>
</gene>
<accession>A0A255EKV9</accession>
<dbReference type="RefSeq" id="WP_094452161.1">
    <property type="nucleotide sequence ID" value="NZ_NMVJ01000001.1"/>
</dbReference>
<dbReference type="InterPro" id="IPR043777">
    <property type="entry name" value="DUF5719"/>
</dbReference>
<dbReference type="Pfam" id="PF18986">
    <property type="entry name" value="DUF5719"/>
    <property type="match status" value="1"/>
</dbReference>
<evidence type="ECO:0008006" key="4">
    <source>
        <dbReference type="Google" id="ProtNLM"/>
    </source>
</evidence>
<reference evidence="2 3" key="1">
    <citation type="submission" date="2017-07" db="EMBL/GenBank/DDBJ databases">
        <title>Draft whole genome sequences of clinical Proprionibacteriaceae strains.</title>
        <authorList>
            <person name="Bernier A.-M."/>
            <person name="Bernard K."/>
            <person name="Domingo M.-C."/>
        </authorList>
    </citation>
    <scope>NUCLEOTIDE SEQUENCE [LARGE SCALE GENOMIC DNA]</scope>
    <source>
        <strain evidence="2 3">NML 150081</strain>
    </source>
</reference>
<dbReference type="Proteomes" id="UP000216300">
    <property type="component" value="Unassembled WGS sequence"/>
</dbReference>
<dbReference type="AlphaFoldDB" id="A0A255EKV9"/>
<sequence>MSAAQRLALGLAGMVAVGGVVAGSIVMPTQQPAPVNAVEVTGTSTTLCPAVPGDGESIAVVGSHAVGTGDAQGVGSVSLGPVGVEPSPRELGVTSVETYRDPLAVALGSPVLAGATVVHAQPEAPGGGLAALSCAAPSTQRWFSGVQESQDGHATLTLTNPDDSRAVVDLDLYGSQGRIVAPGSRGIEVPGGGTVRVPLEPLLAGQPGVGESAGVTVGVHASVGRVDSSVWQQGSVGQPALNRFIVATHEPAISQVIPVAAGGEGERTLLLATPHDRRAEVDVEFVTETGRIVPIGTENISMAAQSTLAVDLTAGLQDEAGSLVVTGSQPVVASVRTGSAEDLARSDLGDAPAAAQLIDPAVVVLPREGQAYAHLVNEGEESALVELSFIDPSGQELERREVEVGPGAAVVSEVPQGTALVTFGAAPRVYAGVQLTREVGPRAGLAVLTPQPAMGAQEQPVPPRDPQLG</sequence>
<dbReference type="OrthoDB" id="3729011at2"/>
<proteinExistence type="predicted"/>
<protein>
    <recommendedName>
        <fullName evidence="4">Secreted protein</fullName>
    </recommendedName>
</protein>
<name>A0A255EKV9_9ACTN</name>
<evidence type="ECO:0000313" key="3">
    <source>
        <dbReference type="Proteomes" id="UP000216300"/>
    </source>
</evidence>
<keyword evidence="3" id="KW-1185">Reference proteome</keyword>
<organism evidence="2 3">
    <name type="scientific">Parenemella sanctibonifatiensis</name>
    <dbReference type="NCBI Taxonomy" id="2016505"/>
    <lineage>
        <taxon>Bacteria</taxon>
        <taxon>Bacillati</taxon>
        <taxon>Actinomycetota</taxon>
        <taxon>Actinomycetes</taxon>
        <taxon>Propionibacteriales</taxon>
        <taxon>Propionibacteriaceae</taxon>
        <taxon>Parenemella</taxon>
    </lineage>
</organism>